<dbReference type="InterPro" id="IPR041657">
    <property type="entry name" value="HTH_17"/>
</dbReference>
<dbReference type="KEGG" id="reu:Reut_A2670"/>
<dbReference type="Pfam" id="PF12728">
    <property type="entry name" value="HTH_17"/>
    <property type="match status" value="1"/>
</dbReference>
<name>Q46XV2_CUPPJ</name>
<organism evidence="2">
    <name type="scientific">Cupriavidus pinatubonensis (strain JMP 134 / LMG 1197)</name>
    <name type="common">Cupriavidus necator (strain JMP 134)</name>
    <dbReference type="NCBI Taxonomy" id="264198"/>
    <lineage>
        <taxon>Bacteria</taxon>
        <taxon>Pseudomonadati</taxon>
        <taxon>Pseudomonadota</taxon>
        <taxon>Betaproteobacteria</taxon>
        <taxon>Burkholderiales</taxon>
        <taxon>Burkholderiaceae</taxon>
        <taxon>Cupriavidus</taxon>
    </lineage>
</organism>
<feature type="domain" description="Helix-turn-helix" evidence="1">
    <location>
        <begin position="32"/>
        <end position="82"/>
    </location>
</feature>
<dbReference type="AlphaFoldDB" id="Q46XV2"/>
<dbReference type="SUPFAM" id="SSF46955">
    <property type="entry name" value="Putative DNA-binding domain"/>
    <property type="match status" value="1"/>
</dbReference>
<dbReference type="EMBL" id="CP000090">
    <property type="protein sequence ID" value="AAZ62031.1"/>
    <property type="molecule type" value="Genomic_DNA"/>
</dbReference>
<gene>
    <name evidence="2" type="ordered locus">Reut_A2670</name>
</gene>
<dbReference type="HOGENOM" id="CLU_1259683_0_0_4"/>
<dbReference type="Gene3D" id="1.10.1660.10">
    <property type="match status" value="1"/>
</dbReference>
<evidence type="ECO:0000313" key="2">
    <source>
        <dbReference type="EMBL" id="AAZ62031.1"/>
    </source>
</evidence>
<protein>
    <submittedName>
        <fullName evidence="2">Excisionase/Xis, DNA-binding protein</fullName>
    </submittedName>
</protein>
<reference evidence="2" key="1">
    <citation type="submission" date="2005-08" db="EMBL/GenBank/DDBJ databases">
        <title>Complete sequence of Chromosome1 of Ralstonia eutropha JMP134.</title>
        <authorList>
            <person name="Copeland A."/>
            <person name="Lucas S."/>
            <person name="Lapidus A."/>
            <person name="Barry K."/>
            <person name="Detter J.C."/>
            <person name="Glavina T."/>
            <person name="Hammon N."/>
            <person name="Israni S."/>
            <person name="Pitluck S."/>
            <person name="Goltsman E."/>
            <person name="Martinez M."/>
            <person name="Schmutz J."/>
            <person name="Larimer F."/>
            <person name="Land M."/>
            <person name="Lykidis A."/>
            <person name="Richardson P."/>
        </authorList>
    </citation>
    <scope>NUCLEOTIDE SEQUENCE</scope>
    <source>
        <strain evidence="2">JMP134</strain>
    </source>
</reference>
<dbReference type="STRING" id="264198.Reut_A2670"/>
<evidence type="ECO:0000259" key="1">
    <source>
        <dbReference type="Pfam" id="PF12728"/>
    </source>
</evidence>
<dbReference type="NCBIfam" id="TIGR01764">
    <property type="entry name" value="excise"/>
    <property type="match status" value="1"/>
</dbReference>
<dbReference type="GO" id="GO:0003677">
    <property type="term" value="F:DNA binding"/>
    <property type="evidence" value="ECO:0007669"/>
    <property type="project" value="UniProtKB-KW"/>
</dbReference>
<dbReference type="eggNOG" id="COG0745">
    <property type="taxonomic scope" value="Bacteria"/>
</dbReference>
<proteinExistence type="predicted"/>
<accession>Q46XV2</accession>
<dbReference type="InterPro" id="IPR009061">
    <property type="entry name" value="DNA-bd_dom_put_sf"/>
</dbReference>
<keyword evidence="2" id="KW-0238">DNA-binding</keyword>
<sequence length="219" mass="24514">MRRRFPAQRVTVTGMITGEWMKLDPELAEKPYYSTRTAAKLLNVSLGTVQKMVERGELGAWKTNGGHRRIHKETVHRLLATRVGHEAPANGNALDLVVFHPNHQEAQRIHGQLGKWGLPLRTAVVDDLLDTVIASVSAHPRVVLYYVDELNDAESATIEKLQNFFSSLHVIFAVITNRQAYDGVADALQHWGIMVFLKTPSLEEVKGFLRAQLMMGRAG</sequence>
<dbReference type="InterPro" id="IPR010093">
    <property type="entry name" value="SinI_DNA-bd"/>
</dbReference>